<evidence type="ECO:0000313" key="3">
    <source>
        <dbReference type="Proteomes" id="UP000321676"/>
    </source>
</evidence>
<proteinExistence type="predicted"/>
<organism evidence="2 3">
    <name type="scientific">Sphingobacterium mizutaii NBRC 14946 = DSM 11724</name>
    <dbReference type="NCBI Taxonomy" id="1220576"/>
    <lineage>
        <taxon>Bacteria</taxon>
        <taxon>Pseudomonadati</taxon>
        <taxon>Bacteroidota</taxon>
        <taxon>Sphingobacteriia</taxon>
        <taxon>Sphingobacteriales</taxon>
        <taxon>Sphingobacteriaceae</taxon>
        <taxon>Sphingobacterium</taxon>
    </lineage>
</organism>
<evidence type="ECO:0000259" key="1">
    <source>
        <dbReference type="PROSITE" id="PS51352"/>
    </source>
</evidence>
<feature type="domain" description="Thioredoxin" evidence="1">
    <location>
        <begin position="345"/>
        <end position="486"/>
    </location>
</feature>
<dbReference type="InterPro" id="IPR000866">
    <property type="entry name" value="AhpC/TSA"/>
</dbReference>
<dbReference type="Gene3D" id="1.25.40.10">
    <property type="entry name" value="Tetratricopeptide repeat domain"/>
    <property type="match status" value="1"/>
</dbReference>
<name>A0ABQ0W1W5_9SPHI</name>
<protein>
    <recommendedName>
        <fullName evidence="1">Thioredoxin domain-containing protein</fullName>
    </recommendedName>
</protein>
<keyword evidence="3" id="KW-1185">Reference proteome</keyword>
<dbReference type="Proteomes" id="UP000321676">
    <property type="component" value="Unassembled WGS sequence"/>
</dbReference>
<reference evidence="2 3" key="1">
    <citation type="submission" date="2019-07" db="EMBL/GenBank/DDBJ databases">
        <title>Whole genome shotgun sequence of Sphingobacterium mizutaii NBRC 14946.</title>
        <authorList>
            <person name="Hosoyama A."/>
            <person name="Uohara A."/>
            <person name="Ohji S."/>
            <person name="Ichikawa N."/>
        </authorList>
    </citation>
    <scope>NUCLEOTIDE SEQUENCE [LARGE SCALE GENOMIC DNA]</scope>
    <source>
        <strain evidence="2 3">NBRC 14946</strain>
    </source>
</reference>
<dbReference type="InterPro" id="IPR013766">
    <property type="entry name" value="Thioredoxin_domain"/>
</dbReference>
<sequence length="486" mass="54892">MAILNVNAQTEEEYLYSAREMADLRAAVVANPDSMELNEEYLAGFAKPEQAEKEYAKLITKFPNSAVLQIAIANKLGDFNPKRKQYLLRAAEIDPSNVENWENLASDAAFKGNKEDEIKYIQEAIKANPESLDLKARYVFLFSDDADEFKLKANEFIDAYPNSEQAITIFNIAGIVLKNDADKIQSGERMLKLFPDNESLVFLVAVVRLIDSYIMTEEYDKAIELAMEYKDKGEADLGLGEKLTLAQSLKGFDAKMKAAQFAEAKDQIINLRYRTLNGNDLGSLLMLKKAMALDANKETQAAFDSLIILQAYKPSLASQEALYKYGAKLNKSNEEVDKDVYQLVIKQSKEAKPFSIDSFDSEKKVTLEDLKGKITLLTFWYPACGPCRGEMPHFENAIKGVDREKFQYLGINIYREQDNLIKPFLDNTGFSFTPLGASKEIKKDYQIVAAPTNFIIDQEGRIVYSDFTVDAENEQMLTLMIESLMK</sequence>
<dbReference type="InterPro" id="IPR011990">
    <property type="entry name" value="TPR-like_helical_dom_sf"/>
</dbReference>
<dbReference type="SUPFAM" id="SSF48452">
    <property type="entry name" value="TPR-like"/>
    <property type="match status" value="1"/>
</dbReference>
<dbReference type="Pfam" id="PF00578">
    <property type="entry name" value="AhpC-TSA"/>
    <property type="match status" value="1"/>
</dbReference>
<dbReference type="PANTHER" id="PTHR42852">
    <property type="entry name" value="THIOL:DISULFIDE INTERCHANGE PROTEIN DSBE"/>
    <property type="match status" value="1"/>
</dbReference>
<dbReference type="Gene3D" id="3.40.30.10">
    <property type="entry name" value="Glutaredoxin"/>
    <property type="match status" value="1"/>
</dbReference>
<dbReference type="PANTHER" id="PTHR42852:SF13">
    <property type="entry name" value="PROTEIN DIPZ"/>
    <property type="match status" value="1"/>
</dbReference>
<dbReference type="EMBL" id="BJXH01000010">
    <property type="protein sequence ID" value="GEM67895.1"/>
    <property type="molecule type" value="Genomic_DNA"/>
</dbReference>
<dbReference type="SUPFAM" id="SSF52833">
    <property type="entry name" value="Thioredoxin-like"/>
    <property type="match status" value="1"/>
</dbReference>
<gene>
    <name evidence="2" type="ORF">SMI01S_15010</name>
</gene>
<accession>A0ABQ0W1W5</accession>
<evidence type="ECO:0000313" key="2">
    <source>
        <dbReference type="EMBL" id="GEM67895.1"/>
    </source>
</evidence>
<dbReference type="CDD" id="cd02966">
    <property type="entry name" value="TlpA_like_family"/>
    <property type="match status" value="1"/>
</dbReference>
<comment type="caution">
    <text evidence="2">The sequence shown here is derived from an EMBL/GenBank/DDBJ whole genome shotgun (WGS) entry which is preliminary data.</text>
</comment>
<dbReference type="PROSITE" id="PS51352">
    <property type="entry name" value="THIOREDOXIN_2"/>
    <property type="match status" value="1"/>
</dbReference>
<dbReference type="InterPro" id="IPR050553">
    <property type="entry name" value="Thioredoxin_ResA/DsbE_sf"/>
</dbReference>
<dbReference type="InterPro" id="IPR036249">
    <property type="entry name" value="Thioredoxin-like_sf"/>
</dbReference>